<reference evidence="3" key="1">
    <citation type="submission" date="2017-10" db="EMBL/GenBank/DDBJ databases">
        <authorList>
            <person name="Regsiter A."/>
            <person name="William W."/>
        </authorList>
    </citation>
    <scope>NUCLEOTIDE SEQUENCE [LARGE SCALE GENOMIC DNA]</scope>
</reference>
<accession>A0A2N9ALD9</accession>
<dbReference type="EMBL" id="LT962688">
    <property type="protein sequence ID" value="SOR28072.1"/>
    <property type="molecule type" value="Genomic_DNA"/>
</dbReference>
<sequence>MFAADRLILATALALLCPWTAQAASLCERAVLPFRAMVAALKTEPGAQVLRDNGSVIEIEDPKRFIIWTLYKAHGDQPDAYICRRVVQEDGQVKIWMSAECVGRTLNCDGLIGRLLLQQNRATAPLRR</sequence>
<dbReference type="Proteomes" id="UP000233769">
    <property type="component" value="Chromosome tk0001"/>
</dbReference>
<feature type="chain" id="PRO_5014918930" evidence="1">
    <location>
        <begin position="24"/>
        <end position="128"/>
    </location>
</feature>
<evidence type="ECO:0000256" key="1">
    <source>
        <dbReference type="SAM" id="SignalP"/>
    </source>
</evidence>
<keyword evidence="1" id="KW-0732">Signal</keyword>
<gene>
    <name evidence="2" type="ORF">TK0001_1470</name>
</gene>
<proteinExistence type="predicted"/>
<protein>
    <submittedName>
        <fullName evidence="2">Uncharacterized protein</fullName>
    </submittedName>
</protein>
<feature type="signal peptide" evidence="1">
    <location>
        <begin position="1"/>
        <end position="23"/>
    </location>
</feature>
<evidence type="ECO:0000313" key="3">
    <source>
        <dbReference type="Proteomes" id="UP000233769"/>
    </source>
</evidence>
<dbReference type="AlphaFoldDB" id="A0A2N9ALD9"/>
<name>A0A2N9ALD9_METEX</name>
<organism evidence="2 3">
    <name type="scientific">Methylorubrum extorquens</name>
    <name type="common">Methylobacterium dichloromethanicum</name>
    <name type="synonym">Methylobacterium extorquens</name>
    <dbReference type="NCBI Taxonomy" id="408"/>
    <lineage>
        <taxon>Bacteria</taxon>
        <taxon>Pseudomonadati</taxon>
        <taxon>Pseudomonadota</taxon>
        <taxon>Alphaproteobacteria</taxon>
        <taxon>Hyphomicrobiales</taxon>
        <taxon>Methylobacteriaceae</taxon>
        <taxon>Methylorubrum</taxon>
    </lineage>
</organism>
<evidence type="ECO:0000313" key="2">
    <source>
        <dbReference type="EMBL" id="SOR28072.1"/>
    </source>
</evidence>